<evidence type="ECO:0000313" key="6">
    <source>
        <dbReference type="EMBL" id="KAF9443528.1"/>
    </source>
</evidence>
<reference evidence="6" key="1">
    <citation type="submission" date="2020-11" db="EMBL/GenBank/DDBJ databases">
        <authorList>
            <consortium name="DOE Joint Genome Institute"/>
            <person name="Ahrendt S."/>
            <person name="Riley R."/>
            <person name="Andreopoulos W."/>
            <person name="Labutti K."/>
            <person name="Pangilinan J."/>
            <person name="Ruiz-Duenas F.J."/>
            <person name="Barrasa J.M."/>
            <person name="Sanchez-Garcia M."/>
            <person name="Camarero S."/>
            <person name="Miyauchi S."/>
            <person name="Serrano A."/>
            <person name="Linde D."/>
            <person name="Babiker R."/>
            <person name="Drula E."/>
            <person name="Ayuso-Fernandez I."/>
            <person name="Pacheco R."/>
            <person name="Padilla G."/>
            <person name="Ferreira P."/>
            <person name="Barriuso J."/>
            <person name="Kellner H."/>
            <person name="Castanera R."/>
            <person name="Alfaro M."/>
            <person name="Ramirez L."/>
            <person name="Pisabarro A.G."/>
            <person name="Kuo A."/>
            <person name="Tritt A."/>
            <person name="Lipzen A."/>
            <person name="He G."/>
            <person name="Yan M."/>
            <person name="Ng V."/>
            <person name="Cullen D."/>
            <person name="Martin F."/>
            <person name="Rosso M.-N."/>
            <person name="Henrissat B."/>
            <person name="Hibbett D."/>
            <person name="Martinez A.T."/>
            <person name="Grigoriev I.V."/>
        </authorList>
    </citation>
    <scope>NUCLEOTIDE SEQUENCE</scope>
    <source>
        <strain evidence="6">MF-IS2</strain>
    </source>
</reference>
<keyword evidence="7" id="KW-1185">Reference proteome</keyword>
<dbReference type="OrthoDB" id="3918848at2759"/>
<proteinExistence type="predicted"/>
<dbReference type="InterPro" id="IPR052743">
    <property type="entry name" value="Glutaminase_GtaA"/>
</dbReference>
<accession>A0A9P6BZK7</accession>
<organism evidence="6 7">
    <name type="scientific">Macrolepiota fuliginosa MF-IS2</name>
    <dbReference type="NCBI Taxonomy" id="1400762"/>
    <lineage>
        <taxon>Eukaryota</taxon>
        <taxon>Fungi</taxon>
        <taxon>Dikarya</taxon>
        <taxon>Basidiomycota</taxon>
        <taxon>Agaricomycotina</taxon>
        <taxon>Agaricomycetes</taxon>
        <taxon>Agaricomycetidae</taxon>
        <taxon>Agaricales</taxon>
        <taxon>Agaricineae</taxon>
        <taxon>Agaricaceae</taxon>
        <taxon>Macrolepiota</taxon>
    </lineage>
</organism>
<evidence type="ECO:0000256" key="3">
    <source>
        <dbReference type="SAM" id="SignalP"/>
    </source>
</evidence>
<evidence type="ECO:0008006" key="8">
    <source>
        <dbReference type="Google" id="ProtNLM"/>
    </source>
</evidence>
<dbReference type="EMBL" id="MU151464">
    <property type="protein sequence ID" value="KAF9443528.1"/>
    <property type="molecule type" value="Genomic_DNA"/>
</dbReference>
<evidence type="ECO:0000313" key="7">
    <source>
        <dbReference type="Proteomes" id="UP000807342"/>
    </source>
</evidence>
<keyword evidence="2" id="KW-0472">Membrane</keyword>
<feature type="compositionally biased region" description="Basic and acidic residues" evidence="1">
    <location>
        <begin position="780"/>
        <end position="791"/>
    </location>
</feature>
<dbReference type="PANTHER" id="PTHR31987">
    <property type="entry name" value="GLUTAMINASE A-RELATED"/>
    <property type="match status" value="1"/>
</dbReference>
<dbReference type="Pfam" id="PF17168">
    <property type="entry name" value="DUF5127"/>
    <property type="match status" value="1"/>
</dbReference>
<dbReference type="AlphaFoldDB" id="A0A9P6BZK7"/>
<feature type="domain" description="Glutaminase A N-terminal" evidence="5">
    <location>
        <begin position="97"/>
        <end position="329"/>
    </location>
</feature>
<keyword evidence="2" id="KW-0812">Transmembrane</keyword>
<dbReference type="InterPro" id="IPR032514">
    <property type="entry name" value="GtaA_central"/>
</dbReference>
<feature type="region of interest" description="Disordered" evidence="1">
    <location>
        <begin position="766"/>
        <end position="821"/>
    </location>
</feature>
<feature type="signal peptide" evidence="3">
    <location>
        <begin position="1"/>
        <end position="19"/>
    </location>
</feature>
<keyword evidence="2" id="KW-1133">Transmembrane helix</keyword>
<feature type="domain" description="Glutaminase A central" evidence="4">
    <location>
        <begin position="337"/>
        <end position="680"/>
    </location>
</feature>
<keyword evidence="3" id="KW-0732">Signal</keyword>
<dbReference type="Pfam" id="PF16335">
    <property type="entry name" value="GtaA_6_Hairpin"/>
    <property type="match status" value="1"/>
</dbReference>
<protein>
    <recommendedName>
        <fullName evidence="8">DUF1793-domain-containing protein</fullName>
    </recommendedName>
</protein>
<name>A0A9P6BZK7_9AGAR</name>
<dbReference type="InterPro" id="IPR033433">
    <property type="entry name" value="GtaA_N"/>
</dbReference>
<feature type="compositionally biased region" description="Low complexity" evidence="1">
    <location>
        <begin position="768"/>
        <end position="779"/>
    </location>
</feature>
<evidence type="ECO:0000259" key="4">
    <source>
        <dbReference type="Pfam" id="PF16335"/>
    </source>
</evidence>
<evidence type="ECO:0000256" key="1">
    <source>
        <dbReference type="SAM" id="MobiDB-lite"/>
    </source>
</evidence>
<dbReference type="PANTHER" id="PTHR31987:SF1">
    <property type="entry name" value="GLUTAMINASE A"/>
    <property type="match status" value="1"/>
</dbReference>
<sequence length="821" mass="89662">MFSSPTLQIPLFYALLVSAQSSFPLGYIPLAVKTPYLNGWVTSDSGISPAKNWPTFFTEDRLLGWGGLIRVDNQGFQWMGNSGFNFTKTLTSEISPTKSVFRIQAGPIQFNATFLTPIEPTDYVRQSIPFSYMFVDAFSATDGQAHRIQVYSDISAEWVTRDNGQVVIWNTTETDTMVYHNVTRKTPFPMIENNNMAEDPVAYYAMAKRSGFTWQSGIDIECRSGFLANGTLPNSRDTGFRPVSQNWPVFAFSVDIGTVSPGSQPDPVVVALGLVHDPLVTYATDIFTQRRSGYYWSAYSSIDQVISAFLSDFSDARSRNSDFDTKVLSAASAVSLEYAGIISLVTRQIFAAMDITIPSMQPGQFNDSDVKIFMKDMGVSSRTSPVEVIYGAFPALLYFNSTLARDILVPLLDFQSSSSKQHPYAVPDLGITYPVILGNFSDTQILAVENCGNMLIMAYAHAVKSGDGSLLSRYYTTFRSWADFLIDNSLHPRNFITADGLSNPDMSNLALKGILGIYSMAKINEAVEGSNNTYMDQATQLISSWKQLAVSNDHIDAIYGESTSWGLIYNLFPAIWLDTGLVGNDTLASQAGFYDKQMDSSNPGLDLDSSQPDVTYPHWMLMTAATIPDGLPGVRDRLIQSVYKQAYRMTNQFPLPVRYRTSTGDQLSGFGSAIQGASFGILALSLPNVDIKADSVNSSDGNTTNVGGNTAVGGKPNVGVIVGGVIGGLAFLLIFLSGGYFLWRKEQKKQPKGVDSTEVVYFKASRGTPPSAATAAMSSKQREAFRERADQPDPASGPAATPTPIVKSRLHPRVQDGGAER</sequence>
<feature type="transmembrane region" description="Helical" evidence="2">
    <location>
        <begin position="718"/>
        <end position="743"/>
    </location>
</feature>
<evidence type="ECO:0000259" key="5">
    <source>
        <dbReference type="Pfam" id="PF17168"/>
    </source>
</evidence>
<feature type="chain" id="PRO_5040456830" description="DUF1793-domain-containing protein" evidence="3">
    <location>
        <begin position="20"/>
        <end position="821"/>
    </location>
</feature>
<comment type="caution">
    <text evidence="6">The sequence shown here is derived from an EMBL/GenBank/DDBJ whole genome shotgun (WGS) entry which is preliminary data.</text>
</comment>
<evidence type="ECO:0000256" key="2">
    <source>
        <dbReference type="SAM" id="Phobius"/>
    </source>
</evidence>
<gene>
    <name evidence="6" type="ORF">P691DRAFT_778832</name>
</gene>
<dbReference type="Proteomes" id="UP000807342">
    <property type="component" value="Unassembled WGS sequence"/>
</dbReference>